<reference evidence="1 2" key="1">
    <citation type="submission" date="2018-01" db="EMBL/GenBank/DDBJ databases">
        <authorList>
            <person name="Paulsen S."/>
            <person name="Gram L.K."/>
        </authorList>
    </citation>
    <scope>NUCLEOTIDE SEQUENCE [LARGE SCALE GENOMIC DNA]</scope>
    <source>
        <strain evidence="1 2">S2676</strain>
    </source>
</reference>
<gene>
    <name evidence="1" type="ORF">CWB99_19600</name>
</gene>
<protein>
    <submittedName>
        <fullName evidence="1">Uncharacterized protein</fullName>
    </submittedName>
</protein>
<evidence type="ECO:0000313" key="2">
    <source>
        <dbReference type="Proteomes" id="UP000310249"/>
    </source>
</evidence>
<proteinExistence type="predicted"/>
<dbReference type="Proteomes" id="UP000310249">
    <property type="component" value="Unassembled WGS sequence"/>
</dbReference>
<dbReference type="EMBL" id="PNCI01000051">
    <property type="protein sequence ID" value="TMP26126.1"/>
    <property type="molecule type" value="Genomic_DNA"/>
</dbReference>
<name>A0A5S3WH04_9GAMM</name>
<reference evidence="2" key="2">
    <citation type="submission" date="2019-06" db="EMBL/GenBank/DDBJ databases">
        <title>Co-occurence of chitin degradation, pigmentation and bioactivity in marine Pseudoalteromonas.</title>
        <authorList>
            <person name="Sonnenschein E.C."/>
            <person name="Bech P.K."/>
        </authorList>
    </citation>
    <scope>NUCLEOTIDE SEQUENCE [LARGE SCALE GENOMIC DNA]</scope>
    <source>
        <strain evidence="2">S2676</strain>
    </source>
</reference>
<accession>A0A5S3WH04</accession>
<dbReference type="RefSeq" id="WP_138553587.1">
    <property type="nucleotide sequence ID" value="NZ_PNCH01000081.1"/>
</dbReference>
<dbReference type="AlphaFoldDB" id="A0A5S3WH04"/>
<organism evidence="1 2">
    <name type="scientific">Pseudoalteromonas rubra</name>
    <dbReference type="NCBI Taxonomy" id="43658"/>
    <lineage>
        <taxon>Bacteria</taxon>
        <taxon>Pseudomonadati</taxon>
        <taxon>Pseudomonadota</taxon>
        <taxon>Gammaproteobacteria</taxon>
        <taxon>Alteromonadales</taxon>
        <taxon>Pseudoalteromonadaceae</taxon>
        <taxon>Pseudoalteromonas</taxon>
    </lineage>
</organism>
<sequence length="93" mass="10892">MDIDLREKDIDAELDKLATFYESGGGYGDLDAEMEHQRKFRLLIHRKEHEVRRFNSRITVFNIALTLNNISLVVYQPFYKVLMSGICNALERV</sequence>
<evidence type="ECO:0000313" key="1">
    <source>
        <dbReference type="EMBL" id="TMP26126.1"/>
    </source>
</evidence>
<comment type="caution">
    <text evidence="1">The sequence shown here is derived from an EMBL/GenBank/DDBJ whole genome shotgun (WGS) entry which is preliminary data.</text>
</comment>